<dbReference type="RefSeq" id="WP_092791819.1">
    <property type="nucleotide sequence ID" value="NZ_FOPC01000008.1"/>
</dbReference>
<dbReference type="OrthoDB" id="839740at2"/>
<organism evidence="2 3">
    <name type="scientific">Algoriphagus hitonicola</name>
    <dbReference type="NCBI Taxonomy" id="435880"/>
    <lineage>
        <taxon>Bacteria</taxon>
        <taxon>Pseudomonadati</taxon>
        <taxon>Bacteroidota</taxon>
        <taxon>Cytophagia</taxon>
        <taxon>Cytophagales</taxon>
        <taxon>Cyclobacteriaceae</taxon>
        <taxon>Algoriphagus</taxon>
    </lineage>
</organism>
<evidence type="ECO:0000313" key="3">
    <source>
        <dbReference type="Proteomes" id="UP000199642"/>
    </source>
</evidence>
<gene>
    <name evidence="2" type="ORF">SAMN04487988_1086</name>
</gene>
<proteinExistence type="predicted"/>
<evidence type="ECO:0000256" key="1">
    <source>
        <dbReference type="SAM" id="MobiDB-lite"/>
    </source>
</evidence>
<reference evidence="3" key="1">
    <citation type="submission" date="2016-10" db="EMBL/GenBank/DDBJ databases">
        <authorList>
            <person name="Varghese N."/>
            <person name="Submissions S."/>
        </authorList>
    </citation>
    <scope>NUCLEOTIDE SEQUENCE [LARGE SCALE GENOMIC DNA]</scope>
    <source>
        <strain evidence="3">DSM 19315</strain>
    </source>
</reference>
<name>A0A1I2UN85_9BACT</name>
<accession>A0A1I2UN85</accession>
<feature type="region of interest" description="Disordered" evidence="1">
    <location>
        <begin position="13"/>
        <end position="52"/>
    </location>
</feature>
<dbReference type="AlphaFoldDB" id="A0A1I2UN85"/>
<dbReference type="EMBL" id="FOPC01000008">
    <property type="protein sequence ID" value="SFG77769.1"/>
    <property type="molecule type" value="Genomic_DNA"/>
</dbReference>
<protein>
    <recommendedName>
        <fullName evidence="4">SprT-like family protein</fullName>
    </recommendedName>
</protein>
<dbReference type="STRING" id="435880.SAMN04487988_1086"/>
<evidence type="ECO:0000313" key="2">
    <source>
        <dbReference type="EMBL" id="SFG77769.1"/>
    </source>
</evidence>
<dbReference type="Proteomes" id="UP000199642">
    <property type="component" value="Unassembled WGS sequence"/>
</dbReference>
<sequence length="287" mass="31407">MASVWMVECNVVDRGGTPGSSSIPAGPPTGGGTPINPPPPTGNPGEDDESNNFCRDNHCIPFPEERDQIIKDPSFEGTNADCIFEKLKSINGFNQVSGRFDGVASELDVVFKIGATQNPDATGQTQWMGSTSRPIEITLNQNRLGSSALEVARTILHEMIHAEIYGAIKTNSPTTEDLSFRDTFEEYTRRFSGNDAIHHNLMADKFVKYMADVLQQIHPQLGGSAYADFMNYPGGYPDGVPREFYEALAWTGLKDASTLAYQALSPIKKAEITEHLRKAETGRKSCN</sequence>
<keyword evidence="3" id="KW-1185">Reference proteome</keyword>
<evidence type="ECO:0008006" key="4">
    <source>
        <dbReference type="Google" id="ProtNLM"/>
    </source>
</evidence>